<keyword evidence="8" id="KW-1185">Reference proteome</keyword>
<organism evidence="7 8">
    <name type="scientific">Rosa chinensis</name>
    <name type="common">China rose</name>
    <dbReference type="NCBI Taxonomy" id="74649"/>
    <lineage>
        <taxon>Eukaryota</taxon>
        <taxon>Viridiplantae</taxon>
        <taxon>Streptophyta</taxon>
        <taxon>Embryophyta</taxon>
        <taxon>Tracheophyta</taxon>
        <taxon>Spermatophyta</taxon>
        <taxon>Magnoliopsida</taxon>
        <taxon>eudicotyledons</taxon>
        <taxon>Gunneridae</taxon>
        <taxon>Pentapetalae</taxon>
        <taxon>rosids</taxon>
        <taxon>fabids</taxon>
        <taxon>Rosales</taxon>
        <taxon>Rosaceae</taxon>
        <taxon>Rosoideae</taxon>
        <taxon>Rosoideae incertae sedis</taxon>
        <taxon>Rosa</taxon>
    </lineage>
</organism>
<dbReference type="InterPro" id="IPR044814">
    <property type="entry name" value="Terpene_cyclase_plant_C1"/>
</dbReference>
<comment type="cofactor">
    <cofactor evidence="1">
        <name>Mg(2+)</name>
        <dbReference type="ChEBI" id="CHEBI:18420"/>
    </cofactor>
</comment>
<evidence type="ECO:0000256" key="4">
    <source>
        <dbReference type="ARBA" id="ARBA00023239"/>
    </source>
</evidence>
<name>A0A2P6RC43_ROSCH</name>
<dbReference type="GO" id="GO:0050550">
    <property type="term" value="F:pinene synthase activity"/>
    <property type="evidence" value="ECO:0007669"/>
    <property type="project" value="UniProtKB-EC"/>
</dbReference>
<accession>A0A2P6RC43</accession>
<evidence type="ECO:0000256" key="1">
    <source>
        <dbReference type="ARBA" id="ARBA00001946"/>
    </source>
</evidence>
<dbReference type="InterPro" id="IPR036965">
    <property type="entry name" value="Terpene_synth_N_sf"/>
</dbReference>
<dbReference type="Pfam" id="PF01397">
    <property type="entry name" value="Terpene_synth"/>
    <property type="match status" value="1"/>
</dbReference>
<dbReference type="Proteomes" id="UP000238479">
    <property type="component" value="Chromosome 3"/>
</dbReference>
<dbReference type="GO" id="GO:0000287">
    <property type="term" value="F:magnesium ion binding"/>
    <property type="evidence" value="ECO:0007669"/>
    <property type="project" value="InterPro"/>
</dbReference>
<dbReference type="InterPro" id="IPR050148">
    <property type="entry name" value="Terpene_synthase-like"/>
</dbReference>
<dbReference type="InterPro" id="IPR008949">
    <property type="entry name" value="Isoprenoid_synthase_dom_sf"/>
</dbReference>
<dbReference type="InterPro" id="IPR008930">
    <property type="entry name" value="Terpenoid_cyclase/PrenylTrfase"/>
</dbReference>
<dbReference type="Gene3D" id="1.50.10.130">
    <property type="entry name" value="Terpene synthase, N-terminal domain"/>
    <property type="match status" value="1"/>
</dbReference>
<sequence length="560" mass="64737">MPVQIIPAAASQINAMPEVVRRTANFKPSVWGDRFANYAEDIVTQAHMQKQVEELKQVVRKEVFTDAADDFSHQLKLIDAIQRLGVAYHFETEIEQALERIHATYQDINDDDGDLYNVALRFRLLRRHGYNVSCDVFNKFKDVNGDFKESLVTDVSGMLSFYEAAHLMVHGEKLLEEALVFTTTHLETATTLTGASSLLKEQITEALERPLLKTVERLGARRYMSIYQDEASHNKELLKLAKLDFNVVQCLHKKELSDIIRWYKELDFARKMPFARDRLVELFFWIMGIYFEPQYVFGRNILTKLIEIVTVMDDMYDAFGTFEELVILTEAIERWDASCVDQLPDYMQPFYLTLLDVVNEVGEELIKQGRSYRLYYVKEILKNQARLYIVEARWFHEGCTPRMDEYMRVAATSVGNTMLSVVSLVGMGDIITKETFEWLTNDPKILRASNTIFRLMDDIAGHKFEKERGHVASSIDCYMNEYGVSEQETIDVFNERIVDSWKDINEEFLRPTAAPVPVLNRVLNLTRVIDLLYKKGDAFTHVGKLMKDTIASLFIDPVPL</sequence>
<evidence type="ECO:0000256" key="2">
    <source>
        <dbReference type="ARBA" id="ARBA00022723"/>
    </source>
</evidence>
<keyword evidence="4 7" id="KW-0456">Lyase</keyword>
<dbReference type="OMA" id="HKRAVEC"/>
<dbReference type="EMBL" id="PDCK01000041">
    <property type="protein sequence ID" value="PRQ44003.1"/>
    <property type="molecule type" value="Genomic_DNA"/>
</dbReference>
<dbReference type="InterPro" id="IPR001906">
    <property type="entry name" value="Terpene_synth_N"/>
</dbReference>
<keyword evidence="2" id="KW-0479">Metal-binding</keyword>
<evidence type="ECO:0000313" key="8">
    <source>
        <dbReference type="Proteomes" id="UP000238479"/>
    </source>
</evidence>
<evidence type="ECO:0000256" key="3">
    <source>
        <dbReference type="ARBA" id="ARBA00022842"/>
    </source>
</evidence>
<evidence type="ECO:0000259" key="5">
    <source>
        <dbReference type="Pfam" id="PF01397"/>
    </source>
</evidence>
<dbReference type="CDD" id="cd00684">
    <property type="entry name" value="Terpene_cyclase_plant_C1"/>
    <property type="match status" value="1"/>
</dbReference>
<gene>
    <name evidence="7" type="ORF">RchiOBHm_Chr3g0474411</name>
</gene>
<dbReference type="SUPFAM" id="SSF48239">
    <property type="entry name" value="Terpenoid cyclases/Protein prenyltransferases"/>
    <property type="match status" value="1"/>
</dbReference>
<keyword evidence="3" id="KW-0460">Magnesium</keyword>
<dbReference type="InterPro" id="IPR034741">
    <property type="entry name" value="Terpene_cyclase-like_1_C"/>
</dbReference>
<dbReference type="SUPFAM" id="SSF48576">
    <property type="entry name" value="Terpenoid synthases"/>
    <property type="match status" value="1"/>
</dbReference>
<dbReference type="SFLD" id="SFLDG01019">
    <property type="entry name" value="Terpene_Cyclase_Like_1_C_Termi"/>
    <property type="match status" value="1"/>
</dbReference>
<feature type="domain" description="Terpene synthase N-terminal" evidence="5">
    <location>
        <begin position="30"/>
        <end position="207"/>
    </location>
</feature>
<dbReference type="GO" id="GO:0016102">
    <property type="term" value="P:diterpenoid biosynthetic process"/>
    <property type="evidence" value="ECO:0007669"/>
    <property type="project" value="InterPro"/>
</dbReference>
<dbReference type="Gramene" id="PRQ44003">
    <property type="protein sequence ID" value="PRQ44003"/>
    <property type="gene ID" value="RchiOBHm_Chr3g0474411"/>
</dbReference>
<dbReference type="EC" id="4.2.3.119" evidence="7"/>
<dbReference type="STRING" id="74649.A0A2P6RC43"/>
<dbReference type="FunFam" id="1.10.600.10:FF:000007">
    <property type="entry name" value="Isoprene synthase, chloroplastic"/>
    <property type="match status" value="1"/>
</dbReference>
<comment type="caution">
    <text evidence="7">The sequence shown here is derived from an EMBL/GenBank/DDBJ whole genome shotgun (WGS) entry which is preliminary data.</text>
</comment>
<dbReference type="Gene3D" id="1.10.600.10">
    <property type="entry name" value="Farnesyl Diphosphate Synthase"/>
    <property type="match status" value="1"/>
</dbReference>
<reference evidence="7 8" key="1">
    <citation type="journal article" date="2018" name="Nat. Genet.">
        <title>The Rosa genome provides new insights in the design of modern roses.</title>
        <authorList>
            <person name="Bendahmane M."/>
        </authorList>
    </citation>
    <scope>NUCLEOTIDE SEQUENCE [LARGE SCALE GENOMIC DNA]</scope>
    <source>
        <strain evidence="8">cv. Old Blush</strain>
    </source>
</reference>
<dbReference type="Pfam" id="PF03936">
    <property type="entry name" value="Terpene_synth_C"/>
    <property type="match status" value="1"/>
</dbReference>
<dbReference type="FunFam" id="1.50.10.130:FF:000001">
    <property type="entry name" value="Isoprene synthase, chloroplastic"/>
    <property type="match status" value="1"/>
</dbReference>
<dbReference type="PANTHER" id="PTHR31225">
    <property type="entry name" value="OS04G0344100 PROTEIN-RELATED"/>
    <property type="match status" value="1"/>
</dbReference>
<dbReference type="SFLD" id="SFLDS00005">
    <property type="entry name" value="Isoprenoid_Synthase_Type_I"/>
    <property type="match status" value="1"/>
</dbReference>
<dbReference type="OrthoDB" id="1143271at2759"/>
<feature type="domain" description="Terpene synthase metal-binding" evidence="6">
    <location>
        <begin position="264"/>
        <end position="503"/>
    </location>
</feature>
<protein>
    <submittedName>
        <fullName evidence="7">(-)-alpha-pinene synthase</fullName>
        <ecNumber evidence="7">4.2.3.119</ecNumber>
    </submittedName>
</protein>
<dbReference type="AlphaFoldDB" id="A0A2P6RC43"/>
<dbReference type="SMR" id="A0A2P6RC43"/>
<evidence type="ECO:0000259" key="6">
    <source>
        <dbReference type="Pfam" id="PF03936"/>
    </source>
</evidence>
<evidence type="ECO:0000313" key="7">
    <source>
        <dbReference type="EMBL" id="PRQ44003.1"/>
    </source>
</evidence>
<dbReference type="InterPro" id="IPR005630">
    <property type="entry name" value="Terpene_synthase_metal-bd"/>
</dbReference>
<proteinExistence type="predicted"/>
<dbReference type="PANTHER" id="PTHR31225:SF251">
    <property type="entry name" value="(-)-GERMACRENE D SYNTHASE-LIKE ISOFORM X2"/>
    <property type="match status" value="1"/>
</dbReference>